<protein>
    <submittedName>
        <fullName evidence="2">SBBP repeat-containing protein</fullName>
    </submittedName>
</protein>
<dbReference type="PANTHER" id="PTHR35580">
    <property type="entry name" value="CELL SURFACE GLYCOPROTEIN (S-LAYER PROTEIN)-LIKE PROTEIN"/>
    <property type="match status" value="1"/>
</dbReference>
<proteinExistence type="predicted"/>
<dbReference type="InterPro" id="IPR052918">
    <property type="entry name" value="Motility_Chemotaxis_Reg"/>
</dbReference>
<accession>A0ABR8JQ63</accession>
<evidence type="ECO:0000313" key="2">
    <source>
        <dbReference type="EMBL" id="MBD2721063.1"/>
    </source>
</evidence>
<dbReference type="NCBIfam" id="TIGR04183">
    <property type="entry name" value="Por_Secre_tail"/>
    <property type="match status" value="1"/>
</dbReference>
<dbReference type="Gene3D" id="2.120.10.30">
    <property type="entry name" value="TolB, C-terminal domain"/>
    <property type="match status" value="2"/>
</dbReference>
<reference evidence="2 3" key="1">
    <citation type="submission" date="2020-09" db="EMBL/GenBank/DDBJ databases">
        <authorList>
            <person name="Kim M.K."/>
        </authorList>
    </citation>
    <scope>NUCLEOTIDE SEQUENCE [LARGE SCALE GENOMIC DNA]</scope>
    <source>
        <strain evidence="2 3">BT189</strain>
    </source>
</reference>
<sequence length="589" mass="62508">MHHYFTRCLLAAAGLLLTQPGHAQSQPDSGSSGGCTPPSCQVSETWLAHYNSDVSGDDRATAMAVDGNDAVYVTGTVSNYQNNELIDFVTVKYDARTGQQLWAARYSGPAHQDDVPTALAVDRNGNVFVTGYSSNGSNFDYLTIKYSARTGQQRWLARYNGPANGNDNAVGIAVNAAGDAYVTGSSVEATGGVNYVTIKYDGATGRTEWRTRYNGPANATDTPVGIALTHSGDVYVTGSSYCAADYDYATVQYDGRTGRQQWASRFGGTPAHDDLAKDLAVDAAGNVYVTGNSQNAAGNADYATVKYDERTGQPLWVTRYAETATSADNAVAIAVDPSGNAYVTGSSDGLRAPDAPPLLPGSTISPHYATVKYGSRTGQQRWVARYFGPQVQSGIPEDTDEIPVDVALDASGDVYITGTAIYLFRSIYATVKYDKQRGHELWLGLASHPGYKTATATALAVSPQGDAYATGWASDYGPKLVDYGTVKYGRHTGCPNTDPATSAPVALEAYPNPAGAATLLRYRLPATGPVQVQVFSQYGTLVATLQAPAPTGDAWQTLTLPTAALPNGVYLCRLLHGSQVEQLRLQVQH</sequence>
<dbReference type="InterPro" id="IPR010620">
    <property type="entry name" value="SBBP_repeat"/>
</dbReference>
<feature type="chain" id="PRO_5045326601" evidence="1">
    <location>
        <begin position="24"/>
        <end position="589"/>
    </location>
</feature>
<dbReference type="Pfam" id="PF06739">
    <property type="entry name" value="SBBP"/>
    <property type="match status" value="3"/>
</dbReference>
<evidence type="ECO:0000313" key="3">
    <source>
        <dbReference type="Proteomes" id="UP000606003"/>
    </source>
</evidence>
<name>A0ABR8JQ63_9BACT</name>
<dbReference type="InterPro" id="IPR011042">
    <property type="entry name" value="6-blade_b-propeller_TolB-like"/>
</dbReference>
<gene>
    <name evidence="2" type="ORF">IC234_02915</name>
</gene>
<dbReference type="InterPro" id="IPR011047">
    <property type="entry name" value="Quinoprotein_ADH-like_sf"/>
</dbReference>
<dbReference type="PANTHER" id="PTHR35580:SF1">
    <property type="entry name" value="PHYTASE-LIKE DOMAIN-CONTAINING PROTEIN"/>
    <property type="match status" value="1"/>
</dbReference>
<comment type="caution">
    <text evidence="2">The sequence shown here is derived from an EMBL/GenBank/DDBJ whole genome shotgun (WGS) entry which is preliminary data.</text>
</comment>
<keyword evidence="1" id="KW-0732">Signal</keyword>
<dbReference type="InterPro" id="IPR026444">
    <property type="entry name" value="Secre_tail"/>
</dbReference>
<dbReference type="RefSeq" id="WP_190922324.1">
    <property type="nucleotide sequence ID" value="NZ_JACXAC010000001.1"/>
</dbReference>
<feature type="signal peptide" evidence="1">
    <location>
        <begin position="1"/>
        <end position="23"/>
    </location>
</feature>
<keyword evidence="3" id="KW-1185">Reference proteome</keyword>
<dbReference type="EMBL" id="JACXAC010000001">
    <property type="protein sequence ID" value="MBD2721063.1"/>
    <property type="molecule type" value="Genomic_DNA"/>
</dbReference>
<dbReference type="SUPFAM" id="SSF50998">
    <property type="entry name" value="Quinoprotein alcohol dehydrogenase-like"/>
    <property type="match status" value="1"/>
</dbReference>
<organism evidence="2 3">
    <name type="scientific">Hymenobacter armeniacus</name>
    <dbReference type="NCBI Taxonomy" id="2771358"/>
    <lineage>
        <taxon>Bacteria</taxon>
        <taxon>Pseudomonadati</taxon>
        <taxon>Bacteroidota</taxon>
        <taxon>Cytophagia</taxon>
        <taxon>Cytophagales</taxon>
        <taxon>Hymenobacteraceae</taxon>
        <taxon>Hymenobacter</taxon>
    </lineage>
</organism>
<evidence type="ECO:0000256" key="1">
    <source>
        <dbReference type="SAM" id="SignalP"/>
    </source>
</evidence>
<dbReference type="Proteomes" id="UP000606003">
    <property type="component" value="Unassembled WGS sequence"/>
</dbReference>